<reference evidence="3" key="1">
    <citation type="submission" date="2022-06" db="EMBL/GenBank/DDBJ databases">
        <title>Genome Sequence of Candolleomyces eurysporus.</title>
        <authorList>
            <person name="Buettner E."/>
        </authorList>
    </citation>
    <scope>NUCLEOTIDE SEQUENCE</scope>
    <source>
        <strain evidence="3">VTCC 930004</strain>
    </source>
</reference>
<dbReference type="InterPro" id="IPR036910">
    <property type="entry name" value="HMG_box_dom_sf"/>
</dbReference>
<dbReference type="AlphaFoldDB" id="A0A9W8JF91"/>
<accession>A0A9W8JF91</accession>
<evidence type="ECO:0000259" key="2">
    <source>
        <dbReference type="PROSITE" id="PS50118"/>
    </source>
</evidence>
<dbReference type="OrthoDB" id="1919336at2759"/>
<protein>
    <recommendedName>
        <fullName evidence="2">HMG box domain-containing protein</fullName>
    </recommendedName>
</protein>
<evidence type="ECO:0000313" key="3">
    <source>
        <dbReference type="EMBL" id="KAJ2933527.1"/>
    </source>
</evidence>
<gene>
    <name evidence="3" type="ORF">H1R20_g3570</name>
</gene>
<name>A0A9W8JF91_9AGAR</name>
<keyword evidence="4" id="KW-1185">Reference proteome</keyword>
<feature type="domain" description="HMG box" evidence="2">
    <location>
        <begin position="1"/>
        <end position="53"/>
    </location>
</feature>
<keyword evidence="1" id="KW-0539">Nucleus</keyword>
<dbReference type="Gene3D" id="1.10.30.10">
    <property type="entry name" value="High mobility group box domain"/>
    <property type="match status" value="1"/>
</dbReference>
<organism evidence="3 4">
    <name type="scientific">Candolleomyces eurysporus</name>
    <dbReference type="NCBI Taxonomy" id="2828524"/>
    <lineage>
        <taxon>Eukaryota</taxon>
        <taxon>Fungi</taxon>
        <taxon>Dikarya</taxon>
        <taxon>Basidiomycota</taxon>
        <taxon>Agaricomycotina</taxon>
        <taxon>Agaricomycetes</taxon>
        <taxon>Agaricomycetidae</taxon>
        <taxon>Agaricales</taxon>
        <taxon>Agaricineae</taxon>
        <taxon>Psathyrellaceae</taxon>
        <taxon>Candolleomyces</taxon>
    </lineage>
</organism>
<evidence type="ECO:0000313" key="4">
    <source>
        <dbReference type="Proteomes" id="UP001140091"/>
    </source>
</evidence>
<dbReference type="GO" id="GO:0005634">
    <property type="term" value="C:nucleus"/>
    <property type="evidence" value="ECO:0007669"/>
    <property type="project" value="UniProtKB-UniRule"/>
</dbReference>
<dbReference type="PROSITE" id="PS50118">
    <property type="entry name" value="HMG_BOX_2"/>
    <property type="match status" value="1"/>
</dbReference>
<dbReference type="EMBL" id="JANBPK010000740">
    <property type="protein sequence ID" value="KAJ2933527.1"/>
    <property type="molecule type" value="Genomic_DNA"/>
</dbReference>
<keyword evidence="1" id="KW-0238">DNA-binding</keyword>
<dbReference type="Pfam" id="PF09011">
    <property type="entry name" value="HMG_box_2"/>
    <property type="match status" value="1"/>
</dbReference>
<evidence type="ECO:0000256" key="1">
    <source>
        <dbReference type="PROSITE-ProRule" id="PRU00267"/>
    </source>
</evidence>
<dbReference type="SUPFAM" id="SSF47095">
    <property type="entry name" value="HMG-box"/>
    <property type="match status" value="1"/>
</dbReference>
<proteinExistence type="predicted"/>
<feature type="DNA-binding region" description="HMG box" evidence="1">
    <location>
        <begin position="1"/>
        <end position="53"/>
    </location>
</feature>
<dbReference type="Proteomes" id="UP001140091">
    <property type="component" value="Unassembled WGS sequence"/>
</dbReference>
<dbReference type="GO" id="GO:0003677">
    <property type="term" value="F:DNA binding"/>
    <property type="evidence" value="ECO:0007669"/>
    <property type="project" value="UniProtKB-UniRule"/>
</dbReference>
<comment type="caution">
    <text evidence="3">The sequence shown here is derived from an EMBL/GenBank/DDBJ whole genome shotgun (WGS) entry which is preliminary data.</text>
</comment>
<feature type="non-terminal residue" evidence="3">
    <location>
        <position position="1"/>
    </location>
</feature>
<dbReference type="InterPro" id="IPR009071">
    <property type="entry name" value="HMG_box_dom"/>
</dbReference>
<sequence>MENRAAFLQKPSVGEATKALAEQWNQLSAQEKKKYEATTEEWEEYHRRTVEWKETVPPKILREINKKRKAKGLKPLNTRTRKAPVTSYFLFLRDFKASPPPLGC</sequence>